<evidence type="ECO:0000256" key="8">
    <source>
        <dbReference type="PIRSR" id="PIRSR006431-1"/>
    </source>
</evidence>
<keyword evidence="12" id="KW-1185">Reference proteome</keyword>
<dbReference type="EMBL" id="JALLPB020000355">
    <property type="protein sequence ID" value="KAL3810063.1"/>
    <property type="molecule type" value="Genomic_DNA"/>
</dbReference>
<dbReference type="InterPro" id="IPR005944">
    <property type="entry name" value="Pro_iminopeptidase"/>
</dbReference>
<evidence type="ECO:0000256" key="1">
    <source>
        <dbReference type="ARBA" id="ARBA00001585"/>
    </source>
</evidence>
<sequence length="369" mass="40305">MTASADFTYVAPPASDAAGQVSNPVIYPRVLYPEIEPHDRGHLDVGDGHSLYYDVSGNPNGVPAIFLHGGPGAGCSPRCRRFFDPSYYRIVIFDQRGSGKSIPNASDDLRGSLVENTTPKLVGDIEKLRIHLGIDIWGLVLGGSWGSTLALAYAQAHPERCCNLLLRGVFLFGIDEVDYLFSNGGTYGQNPQAWERYRQYIKDTSTDWDRESTNLLGAYWERLTCDDAAIRSAAAAAFVGYELSISKTYTDPTVLETYLGTPSILIPFAVMEVHYMLNCGFMRRGQLLDNVGVMIEHGLAVAICHGRADYVCQPQAAWRLAQALVAGGAKSVDLEFVAGAGHSDSEPGLVDAMIRASDRFKDKLQERVS</sequence>
<evidence type="ECO:0000256" key="3">
    <source>
        <dbReference type="ARBA" id="ARBA00010088"/>
    </source>
</evidence>
<evidence type="ECO:0000259" key="10">
    <source>
        <dbReference type="Pfam" id="PF00561"/>
    </source>
</evidence>
<comment type="caution">
    <text evidence="11">The sequence shown here is derived from an EMBL/GenBank/DDBJ whole genome shotgun (WGS) entry which is preliminary data.</text>
</comment>
<dbReference type="SUPFAM" id="SSF53474">
    <property type="entry name" value="alpha/beta-Hydrolases"/>
    <property type="match status" value="1"/>
</dbReference>
<dbReference type="AlphaFoldDB" id="A0ABD3RAR8"/>
<evidence type="ECO:0000256" key="6">
    <source>
        <dbReference type="ARBA" id="ARBA00022670"/>
    </source>
</evidence>
<keyword evidence="5" id="KW-0963">Cytoplasm</keyword>
<dbReference type="InterPro" id="IPR002410">
    <property type="entry name" value="Peptidase_S33"/>
</dbReference>
<keyword evidence="6 9" id="KW-0645">Protease</keyword>
<evidence type="ECO:0000256" key="5">
    <source>
        <dbReference type="ARBA" id="ARBA00022490"/>
    </source>
</evidence>
<dbReference type="PRINTS" id="PR00111">
    <property type="entry name" value="ABHYDROLASE"/>
</dbReference>
<keyword evidence="4 9" id="KW-0031">Aminopeptidase</keyword>
<dbReference type="GO" id="GO:0004177">
    <property type="term" value="F:aminopeptidase activity"/>
    <property type="evidence" value="ECO:0007669"/>
    <property type="project" value="UniProtKB-KW"/>
</dbReference>
<dbReference type="NCBIfam" id="TIGR01249">
    <property type="entry name" value="pro_imino_pep_1"/>
    <property type="match status" value="1"/>
</dbReference>
<dbReference type="InterPro" id="IPR000073">
    <property type="entry name" value="AB_hydrolase_1"/>
</dbReference>
<feature type="active site" description="Proton donor" evidence="8">
    <location>
        <position position="342"/>
    </location>
</feature>
<proteinExistence type="inferred from homology"/>
<dbReference type="Gene3D" id="3.40.50.1820">
    <property type="entry name" value="alpha/beta hydrolase"/>
    <property type="match status" value="1"/>
</dbReference>
<reference evidence="11 12" key="1">
    <citation type="submission" date="2024-10" db="EMBL/GenBank/DDBJ databases">
        <title>Updated reference genomes for cyclostephanoid diatoms.</title>
        <authorList>
            <person name="Roberts W.R."/>
            <person name="Alverson A.J."/>
        </authorList>
    </citation>
    <scope>NUCLEOTIDE SEQUENCE [LARGE SCALE GENOMIC DNA]</scope>
    <source>
        <strain evidence="11 12">AJA228-03</strain>
    </source>
</reference>
<accession>A0ABD3RAR8</accession>
<comment type="similarity">
    <text evidence="3 9">Belongs to the peptidase S33 family.</text>
</comment>
<keyword evidence="7 9" id="KW-0378">Hydrolase</keyword>
<gene>
    <name evidence="11" type="ORF">ACHAXA_007813</name>
</gene>
<dbReference type="PRINTS" id="PR00793">
    <property type="entry name" value="PROAMNOPTASE"/>
</dbReference>
<dbReference type="GO" id="GO:0005737">
    <property type="term" value="C:cytoplasm"/>
    <property type="evidence" value="ECO:0007669"/>
    <property type="project" value="UniProtKB-SubCell"/>
</dbReference>
<dbReference type="Pfam" id="PF00561">
    <property type="entry name" value="Abhydrolase_1"/>
    <property type="match status" value="1"/>
</dbReference>
<dbReference type="PIRSF" id="PIRSF006431">
    <property type="entry name" value="Pept_S33"/>
    <property type="match status" value="1"/>
</dbReference>
<feature type="active site" evidence="8">
    <location>
        <position position="309"/>
    </location>
</feature>
<comment type="subcellular location">
    <subcellularLocation>
        <location evidence="2">Cytoplasm</location>
    </subcellularLocation>
</comment>
<evidence type="ECO:0000313" key="11">
    <source>
        <dbReference type="EMBL" id="KAL3810063.1"/>
    </source>
</evidence>
<comment type="catalytic activity">
    <reaction evidence="1 9">
        <text>Release of N-terminal proline from a peptide.</text>
        <dbReference type="EC" id="3.4.11.5"/>
    </reaction>
</comment>
<dbReference type="Proteomes" id="UP001530377">
    <property type="component" value="Unassembled WGS sequence"/>
</dbReference>
<dbReference type="PANTHER" id="PTHR43722:SF1">
    <property type="entry name" value="PROLINE IMINOPEPTIDASE"/>
    <property type="match status" value="1"/>
</dbReference>
<evidence type="ECO:0000256" key="9">
    <source>
        <dbReference type="RuleBase" id="RU003421"/>
    </source>
</evidence>
<dbReference type="PANTHER" id="PTHR43722">
    <property type="entry name" value="PROLINE IMINOPEPTIDASE"/>
    <property type="match status" value="1"/>
</dbReference>
<organism evidence="11 12">
    <name type="scientific">Cyclostephanos tholiformis</name>
    <dbReference type="NCBI Taxonomy" id="382380"/>
    <lineage>
        <taxon>Eukaryota</taxon>
        <taxon>Sar</taxon>
        <taxon>Stramenopiles</taxon>
        <taxon>Ochrophyta</taxon>
        <taxon>Bacillariophyta</taxon>
        <taxon>Coscinodiscophyceae</taxon>
        <taxon>Thalassiosirophycidae</taxon>
        <taxon>Stephanodiscales</taxon>
        <taxon>Stephanodiscaceae</taxon>
        <taxon>Cyclostephanos</taxon>
    </lineage>
</organism>
<name>A0ABD3RAR8_9STRA</name>
<feature type="domain" description="AB hydrolase-1" evidence="10">
    <location>
        <begin position="65"/>
        <end position="192"/>
    </location>
</feature>
<protein>
    <recommendedName>
        <fullName evidence="9">Proline iminopeptidase</fullName>
        <ecNumber evidence="9">3.4.11.5</ecNumber>
    </recommendedName>
</protein>
<evidence type="ECO:0000256" key="4">
    <source>
        <dbReference type="ARBA" id="ARBA00022438"/>
    </source>
</evidence>
<evidence type="ECO:0000313" key="12">
    <source>
        <dbReference type="Proteomes" id="UP001530377"/>
    </source>
</evidence>
<evidence type="ECO:0000256" key="2">
    <source>
        <dbReference type="ARBA" id="ARBA00004496"/>
    </source>
</evidence>
<evidence type="ECO:0000256" key="7">
    <source>
        <dbReference type="ARBA" id="ARBA00022801"/>
    </source>
</evidence>
<dbReference type="EC" id="3.4.11.5" evidence="9"/>
<feature type="active site" description="Nucleophile" evidence="8">
    <location>
        <position position="144"/>
    </location>
</feature>
<dbReference type="GO" id="GO:0006508">
    <property type="term" value="P:proteolysis"/>
    <property type="evidence" value="ECO:0007669"/>
    <property type="project" value="UniProtKB-KW"/>
</dbReference>
<dbReference type="InterPro" id="IPR029058">
    <property type="entry name" value="AB_hydrolase_fold"/>
</dbReference>